<dbReference type="EMBL" id="BARU01012855">
    <property type="protein sequence ID" value="GAH31584.1"/>
    <property type="molecule type" value="Genomic_DNA"/>
</dbReference>
<feature type="non-terminal residue" evidence="1">
    <location>
        <position position="1"/>
    </location>
</feature>
<gene>
    <name evidence="1" type="ORF">S03H2_23506</name>
</gene>
<evidence type="ECO:0000313" key="1">
    <source>
        <dbReference type="EMBL" id="GAH31584.1"/>
    </source>
</evidence>
<sequence>EVTDSAKNCRVILRCIIAVELYRLVASQTGGFVDFAIVNATII</sequence>
<dbReference type="AlphaFoldDB" id="X1FQE8"/>
<reference evidence="1" key="1">
    <citation type="journal article" date="2014" name="Front. Microbiol.">
        <title>High frequency of phylogenetically diverse reductive dehalogenase-homologous genes in deep subseafloor sedimentary metagenomes.</title>
        <authorList>
            <person name="Kawai M."/>
            <person name="Futagami T."/>
            <person name="Toyoda A."/>
            <person name="Takaki Y."/>
            <person name="Nishi S."/>
            <person name="Hori S."/>
            <person name="Arai W."/>
            <person name="Tsubouchi T."/>
            <person name="Morono Y."/>
            <person name="Uchiyama I."/>
            <person name="Ito T."/>
            <person name="Fujiyama A."/>
            <person name="Inagaki F."/>
            <person name="Takami H."/>
        </authorList>
    </citation>
    <scope>NUCLEOTIDE SEQUENCE</scope>
    <source>
        <strain evidence="1">Expedition CK06-06</strain>
    </source>
</reference>
<organism evidence="1">
    <name type="scientific">marine sediment metagenome</name>
    <dbReference type="NCBI Taxonomy" id="412755"/>
    <lineage>
        <taxon>unclassified sequences</taxon>
        <taxon>metagenomes</taxon>
        <taxon>ecological metagenomes</taxon>
    </lineage>
</organism>
<accession>X1FQE8</accession>
<name>X1FQE8_9ZZZZ</name>
<protein>
    <submittedName>
        <fullName evidence="1">Uncharacterized protein</fullName>
    </submittedName>
</protein>
<proteinExistence type="predicted"/>
<comment type="caution">
    <text evidence="1">The sequence shown here is derived from an EMBL/GenBank/DDBJ whole genome shotgun (WGS) entry which is preliminary data.</text>
</comment>